<proteinExistence type="predicted"/>
<dbReference type="EMBL" id="UHDT01000001">
    <property type="protein sequence ID" value="SUM56467.1"/>
    <property type="molecule type" value="Genomic_DNA"/>
</dbReference>
<dbReference type="EMBL" id="JXWY01000028">
    <property type="protein sequence ID" value="KIX91216.1"/>
    <property type="molecule type" value="Genomic_DNA"/>
</dbReference>
<evidence type="ECO:0000256" key="1">
    <source>
        <dbReference type="SAM" id="Phobius"/>
    </source>
</evidence>
<sequence>MKDKIRVEISGEKKNLYSSRQITQIIDAISEKHYKNELVHEIIALNNIKNIVIMDESAKINHKYKDIDDEPFIIDSKSLLSIYHKGKLSSIIVDINLMLMSETFKIFRELYQNYNEHNEKMSIQIKEEMLFNLYSIIRTRRFTSNELDEFLQKYTSYTPRKIKSIKNKLNKTVNLYKKHKAYKYVYYIGSNKDEYRDVIKLENEFSESFRRLSKPILYVQFDDNRWKMLGVKMIKEEHFQHSNSQFLDINTIKQESPLFIAISVSALFLPVLIELSIALCDYRVKKKNYQENVNKLSDIIQITEKNYDNPDLTFLEIQNLERETDKKINELPNELKSKIRDIKKELIEGNNYAFKENDISIDYVNIDEK</sequence>
<evidence type="ECO:0000313" key="5">
    <source>
        <dbReference type="Proteomes" id="UP000254100"/>
    </source>
</evidence>
<keyword evidence="1" id="KW-0812">Transmembrane</keyword>
<dbReference type="Proteomes" id="UP000254100">
    <property type="component" value="Unassembled WGS sequence"/>
</dbReference>
<keyword evidence="4" id="KW-1185">Reference proteome</keyword>
<keyword evidence="1" id="KW-0472">Membrane</keyword>
<reference evidence="3 5" key="2">
    <citation type="submission" date="2018-06" db="EMBL/GenBank/DDBJ databases">
        <authorList>
            <consortium name="Pathogen Informatics"/>
            <person name="Doyle S."/>
        </authorList>
    </citation>
    <scope>NUCLEOTIDE SEQUENCE [LARGE SCALE GENOMIC DNA]</scope>
    <source>
        <strain evidence="3 5">NCTC13832</strain>
    </source>
</reference>
<protein>
    <submittedName>
        <fullName evidence="3">Uncharacterized protein</fullName>
    </submittedName>
</protein>
<dbReference type="AlphaFoldDB" id="A0A0D6XSJ7"/>
<accession>A0A0D6XSJ7</accession>
<keyword evidence="1" id="KW-1133">Transmembrane helix</keyword>
<dbReference type="RefSeq" id="WP_044359388.1">
    <property type="nucleotide sequence ID" value="NZ_JXWY01000028.1"/>
</dbReference>
<evidence type="ECO:0000313" key="4">
    <source>
        <dbReference type="Proteomes" id="UP000032366"/>
    </source>
</evidence>
<feature type="transmembrane region" description="Helical" evidence="1">
    <location>
        <begin position="258"/>
        <end position="280"/>
    </location>
</feature>
<organism evidence="3 5">
    <name type="scientific">Staphylococcus microti</name>
    <dbReference type="NCBI Taxonomy" id="569857"/>
    <lineage>
        <taxon>Bacteria</taxon>
        <taxon>Bacillati</taxon>
        <taxon>Bacillota</taxon>
        <taxon>Bacilli</taxon>
        <taxon>Bacillales</taxon>
        <taxon>Staphylococcaceae</taxon>
        <taxon>Staphylococcus</taxon>
    </lineage>
</organism>
<gene>
    <name evidence="3" type="ORF">NCTC13832_00098</name>
    <name evidence="2" type="ORF">TP70_03685</name>
</gene>
<evidence type="ECO:0000313" key="2">
    <source>
        <dbReference type="EMBL" id="KIX91216.1"/>
    </source>
</evidence>
<name>A0A0D6XSJ7_9STAP</name>
<dbReference type="Proteomes" id="UP000032366">
    <property type="component" value="Unassembled WGS sequence"/>
</dbReference>
<evidence type="ECO:0000313" key="3">
    <source>
        <dbReference type="EMBL" id="SUM56467.1"/>
    </source>
</evidence>
<reference evidence="2 4" key="1">
    <citation type="submission" date="2015-01" db="EMBL/GenBank/DDBJ databases">
        <authorList>
            <person name="Guo J."/>
        </authorList>
    </citation>
    <scope>NUCLEOTIDE SEQUENCE [LARGE SCALE GENOMIC DNA]</scope>
    <source>
        <strain evidence="2 4">DSM 22147</strain>
    </source>
</reference>